<dbReference type="PIRSF" id="PIRSF003095">
    <property type="entry name" value="Trigger_factor"/>
    <property type="match status" value="1"/>
</dbReference>
<dbReference type="InterPro" id="IPR037041">
    <property type="entry name" value="Trigger_fac_C_sf"/>
</dbReference>
<feature type="compositionally biased region" description="Basic residues" evidence="12">
    <location>
        <begin position="444"/>
        <end position="453"/>
    </location>
</feature>
<dbReference type="GO" id="GO:0003755">
    <property type="term" value="F:peptidyl-prolyl cis-trans isomerase activity"/>
    <property type="evidence" value="ECO:0007669"/>
    <property type="project" value="UniProtKB-UniRule"/>
</dbReference>
<dbReference type="NCBIfam" id="TIGR00115">
    <property type="entry name" value="tig"/>
    <property type="match status" value="1"/>
</dbReference>
<keyword evidence="7 11" id="KW-0143">Chaperone</keyword>
<dbReference type="GO" id="GO:0044183">
    <property type="term" value="F:protein folding chaperone"/>
    <property type="evidence" value="ECO:0007669"/>
    <property type="project" value="TreeGrafter"/>
</dbReference>
<dbReference type="GO" id="GO:0051083">
    <property type="term" value="P:'de novo' cotranslational protein folding"/>
    <property type="evidence" value="ECO:0007669"/>
    <property type="project" value="TreeGrafter"/>
</dbReference>
<evidence type="ECO:0000256" key="9">
    <source>
        <dbReference type="ARBA" id="ARBA00023306"/>
    </source>
</evidence>
<comment type="subcellular location">
    <subcellularLocation>
        <location evidence="11">Cytoplasm</location>
    </subcellularLocation>
    <text evidence="11">About half TF is bound to the ribosome near the polypeptide exit tunnel while the other half is free in the cytoplasm.</text>
</comment>
<dbReference type="InterPro" id="IPR005215">
    <property type="entry name" value="Trig_fac"/>
</dbReference>
<evidence type="ECO:0000256" key="10">
    <source>
        <dbReference type="ARBA" id="ARBA00029986"/>
    </source>
</evidence>
<evidence type="ECO:0000256" key="1">
    <source>
        <dbReference type="ARBA" id="ARBA00000971"/>
    </source>
</evidence>
<dbReference type="GO" id="GO:0051301">
    <property type="term" value="P:cell division"/>
    <property type="evidence" value="ECO:0007669"/>
    <property type="project" value="UniProtKB-KW"/>
</dbReference>
<proteinExistence type="inferred from homology"/>
<name>A0A0A8B2N3_9ACTN</name>
<dbReference type="PANTHER" id="PTHR30560">
    <property type="entry name" value="TRIGGER FACTOR CHAPERONE AND PEPTIDYL-PROLYL CIS/TRANS ISOMERASE"/>
    <property type="match status" value="1"/>
</dbReference>
<dbReference type="Pfam" id="PF05698">
    <property type="entry name" value="Trigger_C"/>
    <property type="match status" value="1"/>
</dbReference>
<evidence type="ECO:0000256" key="3">
    <source>
        <dbReference type="ARBA" id="ARBA00013194"/>
    </source>
</evidence>
<sequence length="464" mass="50426">METSAEVLKDNRVKVAVTVDEATVVARFKKQYKQVAGQYNFPGFRRGKAPRAVIDNALGKEAVAAQVTDDLVNETCGRAMDDNGLFPVAKPEFDGEVALAVDGASFSYSFEVAVKPSFELKSYDALSFAMPAEGASDEEVDAEVAALQEHYYDIVDAAANTKIKEDNYADLAIKATDDEGNDIESISTESRQYGLGSGLFPKSFDDELLGLKKGDSKQFTIDVPAEPTVMTSALVGKTEKIAFDVTVIVVKKKKAVEMTDEWVKETFGLEGVDDLRTNISESIAAQKAAVLPRLKENRALMALAERLEGDAPENMVEAAEAQLVQDFFQQLQMQGLTFDAYLASQNLTSQQFRDDLKKQAADTVKQDLALDAWAAHAGLEVTDEDISAEFANSGAEDPAAVEKSWREAGQIHMVRQGVLRQKALDNALESAVITEEVAEDKPAKKAPAKKSSKKKDAEQASDAE</sequence>
<dbReference type="SUPFAM" id="SSF109998">
    <property type="entry name" value="Triger factor/SurA peptide-binding domain-like"/>
    <property type="match status" value="1"/>
</dbReference>
<evidence type="ECO:0000256" key="7">
    <source>
        <dbReference type="ARBA" id="ARBA00023186"/>
    </source>
</evidence>
<dbReference type="Pfam" id="PF05697">
    <property type="entry name" value="Trigger_N"/>
    <property type="match status" value="1"/>
</dbReference>
<dbReference type="Gene3D" id="1.10.3120.10">
    <property type="entry name" value="Trigger factor, C-terminal domain"/>
    <property type="match status" value="1"/>
</dbReference>
<dbReference type="HOGENOM" id="CLU_033058_3_0_11"/>
<organism evidence="15 16">
    <name type="scientific">Berryella intestinalis</name>
    <dbReference type="NCBI Taxonomy" id="1531429"/>
    <lineage>
        <taxon>Bacteria</taxon>
        <taxon>Bacillati</taxon>
        <taxon>Actinomycetota</taxon>
        <taxon>Coriobacteriia</taxon>
        <taxon>Eggerthellales</taxon>
        <taxon>Eggerthellaceae</taxon>
        <taxon>Berryella</taxon>
    </lineage>
</organism>
<dbReference type="KEGG" id="cbac:JI75_02865"/>
<evidence type="ECO:0000256" key="5">
    <source>
        <dbReference type="ARBA" id="ARBA00022618"/>
    </source>
</evidence>
<keyword evidence="8 11" id="KW-0413">Isomerase</keyword>
<evidence type="ECO:0000313" key="16">
    <source>
        <dbReference type="Proteomes" id="UP000031121"/>
    </source>
</evidence>
<dbReference type="InterPro" id="IPR027304">
    <property type="entry name" value="Trigger_fact/SurA_dom_sf"/>
</dbReference>
<keyword evidence="5 11" id="KW-0132">Cell division</keyword>
<protein>
    <recommendedName>
        <fullName evidence="4 11">Trigger factor</fullName>
        <shortName evidence="11">TF</shortName>
        <ecNumber evidence="3 11">5.2.1.8</ecNumber>
    </recommendedName>
    <alternativeName>
        <fullName evidence="10 11">PPIase</fullName>
    </alternativeName>
</protein>
<evidence type="ECO:0000259" key="13">
    <source>
        <dbReference type="Pfam" id="PF05697"/>
    </source>
</evidence>
<dbReference type="RefSeq" id="WP_039688575.1">
    <property type="nucleotide sequence ID" value="NZ_CP009302.1"/>
</dbReference>
<dbReference type="AlphaFoldDB" id="A0A0A8B2N3"/>
<comment type="function">
    <text evidence="11">Involved in protein export. Acts as a chaperone by maintaining the newly synthesized protein in an open conformation. Functions as a peptidyl-prolyl cis-trans isomerase.</text>
</comment>
<dbReference type="OrthoDB" id="9767721at2"/>
<evidence type="ECO:0000256" key="6">
    <source>
        <dbReference type="ARBA" id="ARBA00023110"/>
    </source>
</evidence>
<dbReference type="PANTHER" id="PTHR30560:SF3">
    <property type="entry name" value="TRIGGER FACTOR-LIKE PROTEIN TIG, CHLOROPLASTIC"/>
    <property type="match status" value="1"/>
</dbReference>
<comment type="similarity">
    <text evidence="2 11">Belongs to the FKBP-type PPIase family. Tig subfamily.</text>
</comment>
<feature type="region of interest" description="Disordered" evidence="12">
    <location>
        <begin position="434"/>
        <end position="464"/>
    </location>
</feature>
<dbReference type="InterPro" id="IPR008881">
    <property type="entry name" value="Trigger_fac_ribosome-bd_bac"/>
</dbReference>
<comment type="catalytic activity">
    <reaction evidence="1 11">
        <text>[protein]-peptidylproline (omega=180) = [protein]-peptidylproline (omega=0)</text>
        <dbReference type="Rhea" id="RHEA:16237"/>
        <dbReference type="Rhea" id="RHEA-COMP:10747"/>
        <dbReference type="Rhea" id="RHEA-COMP:10748"/>
        <dbReference type="ChEBI" id="CHEBI:83833"/>
        <dbReference type="ChEBI" id="CHEBI:83834"/>
        <dbReference type="EC" id="5.2.1.8"/>
    </reaction>
</comment>
<dbReference type="GO" id="GO:0005737">
    <property type="term" value="C:cytoplasm"/>
    <property type="evidence" value="ECO:0007669"/>
    <property type="project" value="UniProtKB-SubCell"/>
</dbReference>
<comment type="domain">
    <text evidence="11">Consists of 3 domains; the N-terminus binds the ribosome, the middle domain has PPIase activity, while the C-terminus has intrinsic chaperone activity on its own.</text>
</comment>
<dbReference type="EC" id="5.2.1.8" evidence="3 11"/>
<evidence type="ECO:0000256" key="11">
    <source>
        <dbReference type="HAMAP-Rule" id="MF_00303"/>
    </source>
</evidence>
<dbReference type="HAMAP" id="MF_00303">
    <property type="entry name" value="Trigger_factor_Tig"/>
    <property type="match status" value="1"/>
</dbReference>
<keyword evidence="9 11" id="KW-0131">Cell cycle</keyword>
<dbReference type="SUPFAM" id="SSF54534">
    <property type="entry name" value="FKBP-like"/>
    <property type="match status" value="1"/>
</dbReference>
<evidence type="ECO:0000313" key="15">
    <source>
        <dbReference type="EMBL" id="AJC11761.1"/>
    </source>
</evidence>
<dbReference type="GO" id="GO:0043022">
    <property type="term" value="F:ribosome binding"/>
    <property type="evidence" value="ECO:0007669"/>
    <property type="project" value="TreeGrafter"/>
</dbReference>
<evidence type="ECO:0000256" key="4">
    <source>
        <dbReference type="ARBA" id="ARBA00016902"/>
    </source>
</evidence>
<keyword evidence="6 11" id="KW-0697">Rotamase</keyword>
<dbReference type="SUPFAM" id="SSF102735">
    <property type="entry name" value="Trigger factor ribosome-binding domain"/>
    <property type="match status" value="1"/>
</dbReference>
<evidence type="ECO:0000256" key="12">
    <source>
        <dbReference type="SAM" id="MobiDB-lite"/>
    </source>
</evidence>
<accession>A0A0A8B2N3</accession>
<dbReference type="InterPro" id="IPR036611">
    <property type="entry name" value="Trigger_fac_ribosome-bd_sf"/>
</dbReference>
<dbReference type="Gene3D" id="3.30.70.1050">
    <property type="entry name" value="Trigger factor ribosome-binding domain"/>
    <property type="match status" value="1"/>
</dbReference>
<dbReference type="EMBL" id="CP009302">
    <property type="protein sequence ID" value="AJC11761.1"/>
    <property type="molecule type" value="Genomic_DNA"/>
</dbReference>
<dbReference type="InterPro" id="IPR046357">
    <property type="entry name" value="PPIase_dom_sf"/>
</dbReference>
<reference evidence="16" key="1">
    <citation type="submission" date="2014-08" db="EMBL/GenBank/DDBJ databases">
        <title>Coriobacteriaceae sp. complete genome.</title>
        <authorList>
            <person name="Looft T."/>
            <person name="Bayles D.O."/>
            <person name="Stanton T.B."/>
        </authorList>
    </citation>
    <scope>NUCLEOTIDE SEQUENCE [LARGE SCALE GENOMIC DNA]</scope>
    <source>
        <strain evidence="16">68-1-3</strain>
    </source>
</reference>
<dbReference type="GO" id="GO:0015031">
    <property type="term" value="P:protein transport"/>
    <property type="evidence" value="ECO:0007669"/>
    <property type="project" value="UniProtKB-UniRule"/>
</dbReference>
<evidence type="ECO:0000256" key="8">
    <source>
        <dbReference type="ARBA" id="ARBA00023235"/>
    </source>
</evidence>
<dbReference type="Gene3D" id="3.10.50.40">
    <property type="match status" value="1"/>
</dbReference>
<gene>
    <name evidence="11" type="primary">tig</name>
    <name evidence="15" type="ORF">JI75_02865</name>
</gene>
<evidence type="ECO:0000256" key="2">
    <source>
        <dbReference type="ARBA" id="ARBA00005464"/>
    </source>
</evidence>
<reference evidence="15 16" key="2">
    <citation type="journal article" date="2015" name="Genome Announc.">
        <title>Complete Genome Sequence of Coriobacteriaceae Strain 68-1-3, a Novel Mucus-Degrading Isolate from the Swine Intestinal Tract.</title>
        <authorList>
            <person name="Looft T."/>
            <person name="Bayles D.O."/>
            <person name="Alt D.P."/>
            <person name="Stanton T.B."/>
        </authorList>
    </citation>
    <scope>NUCLEOTIDE SEQUENCE [LARGE SCALE GENOMIC DNA]</scope>
    <source>
        <strain evidence="15 16">68-1-3</strain>
    </source>
</reference>
<dbReference type="Proteomes" id="UP000031121">
    <property type="component" value="Chromosome"/>
</dbReference>
<dbReference type="InterPro" id="IPR008880">
    <property type="entry name" value="Trigger_fac_C"/>
</dbReference>
<dbReference type="STRING" id="1531429.JI75_02865"/>
<keyword evidence="16" id="KW-1185">Reference proteome</keyword>
<keyword evidence="11" id="KW-0963">Cytoplasm</keyword>
<dbReference type="GO" id="GO:0043335">
    <property type="term" value="P:protein unfolding"/>
    <property type="evidence" value="ECO:0007669"/>
    <property type="project" value="TreeGrafter"/>
</dbReference>
<feature type="domain" description="Trigger factor C-terminal" evidence="14">
    <location>
        <begin position="272"/>
        <end position="428"/>
    </location>
</feature>
<feature type="domain" description="Trigger factor ribosome-binding bacterial" evidence="13">
    <location>
        <begin position="1"/>
        <end position="146"/>
    </location>
</feature>
<evidence type="ECO:0000259" key="14">
    <source>
        <dbReference type="Pfam" id="PF05698"/>
    </source>
</evidence>